<evidence type="ECO:0000313" key="3">
    <source>
        <dbReference type="EMBL" id="THV42834.1"/>
    </source>
</evidence>
<keyword evidence="4" id="KW-1185">Reference proteome</keyword>
<keyword evidence="2" id="KW-0472">Membrane</keyword>
<comment type="caution">
    <text evidence="3">The sequence shown here is derived from an EMBL/GenBank/DDBJ whole genome shotgun (WGS) entry which is preliminary data.</text>
</comment>
<feature type="transmembrane region" description="Helical" evidence="2">
    <location>
        <begin position="118"/>
        <end position="135"/>
    </location>
</feature>
<gene>
    <name evidence="3" type="ORF">FAB82_04325</name>
</gene>
<protein>
    <submittedName>
        <fullName evidence="3">Uncharacterized protein</fullName>
    </submittedName>
</protein>
<proteinExistence type="predicted"/>
<feature type="coiled-coil region" evidence="1">
    <location>
        <begin position="25"/>
        <end position="59"/>
    </location>
</feature>
<sequence>MSGLSAYNDLVHDMARLDADSTATAEKAQRQLERQRTLQRELEAEIEETTASLAEACAALRHTAPDLNPEPSQAEDIDSALTSGRVALREAADAHTAMLRAARRPTLLPGVHHVVRELLVYGSCMVACLLGQVIWLKATGGGGQEAWSVMFLPPVAACLIGYVLVGAANKPRLPMLDRSGKAIKPVVFHNPRLGVTLAVVTMAVFAYLAFVA</sequence>
<accession>A0A4S8QQ38</accession>
<organism evidence="3 4">
    <name type="scientific">Glycomyces buryatensis</name>
    <dbReference type="NCBI Taxonomy" id="2570927"/>
    <lineage>
        <taxon>Bacteria</taxon>
        <taxon>Bacillati</taxon>
        <taxon>Actinomycetota</taxon>
        <taxon>Actinomycetes</taxon>
        <taxon>Glycomycetales</taxon>
        <taxon>Glycomycetaceae</taxon>
        <taxon>Glycomyces</taxon>
    </lineage>
</organism>
<keyword evidence="2" id="KW-0812">Transmembrane</keyword>
<keyword evidence="1" id="KW-0175">Coiled coil</keyword>
<reference evidence="3 4" key="2">
    <citation type="submission" date="2019-05" db="EMBL/GenBank/DDBJ databases">
        <title>Glycomyces buryatensis sp. nov.</title>
        <authorList>
            <person name="Nikitina E."/>
        </authorList>
    </citation>
    <scope>NUCLEOTIDE SEQUENCE [LARGE SCALE GENOMIC DNA]</scope>
    <source>
        <strain evidence="3 4">18</strain>
    </source>
</reference>
<name>A0A4S8QQ38_9ACTN</name>
<dbReference type="EMBL" id="STGY01000015">
    <property type="protein sequence ID" value="THV42834.1"/>
    <property type="molecule type" value="Genomic_DNA"/>
</dbReference>
<evidence type="ECO:0000256" key="2">
    <source>
        <dbReference type="SAM" id="Phobius"/>
    </source>
</evidence>
<feature type="transmembrane region" description="Helical" evidence="2">
    <location>
        <begin position="190"/>
        <end position="210"/>
    </location>
</feature>
<dbReference type="AlphaFoldDB" id="A0A4S8QQ38"/>
<evidence type="ECO:0000313" key="4">
    <source>
        <dbReference type="Proteomes" id="UP000308760"/>
    </source>
</evidence>
<evidence type="ECO:0000256" key="1">
    <source>
        <dbReference type="SAM" id="Coils"/>
    </source>
</evidence>
<reference evidence="4" key="1">
    <citation type="submission" date="2019-04" db="EMBL/GenBank/DDBJ databases">
        <title>Nocardioides xinjiangensis sp. nov.</title>
        <authorList>
            <person name="Liu S."/>
        </authorList>
    </citation>
    <scope>NUCLEOTIDE SEQUENCE [LARGE SCALE GENOMIC DNA]</scope>
    <source>
        <strain evidence="4">18</strain>
    </source>
</reference>
<dbReference type="RefSeq" id="WP_136533319.1">
    <property type="nucleotide sequence ID" value="NZ_STGY01000015.1"/>
</dbReference>
<dbReference type="Proteomes" id="UP000308760">
    <property type="component" value="Unassembled WGS sequence"/>
</dbReference>
<feature type="transmembrane region" description="Helical" evidence="2">
    <location>
        <begin position="147"/>
        <end position="169"/>
    </location>
</feature>
<keyword evidence="2" id="KW-1133">Transmembrane helix</keyword>
<dbReference type="OrthoDB" id="5187901at2"/>